<protein>
    <submittedName>
        <fullName evidence="2">Uncharacterized protein</fullName>
    </submittedName>
</protein>
<name>A0AAF0Q0A7_SOLVR</name>
<feature type="region of interest" description="Disordered" evidence="1">
    <location>
        <begin position="113"/>
        <end position="134"/>
    </location>
</feature>
<proteinExistence type="predicted"/>
<organism evidence="2 3">
    <name type="scientific">Solanum verrucosum</name>
    <dbReference type="NCBI Taxonomy" id="315347"/>
    <lineage>
        <taxon>Eukaryota</taxon>
        <taxon>Viridiplantae</taxon>
        <taxon>Streptophyta</taxon>
        <taxon>Embryophyta</taxon>
        <taxon>Tracheophyta</taxon>
        <taxon>Spermatophyta</taxon>
        <taxon>Magnoliopsida</taxon>
        <taxon>eudicotyledons</taxon>
        <taxon>Gunneridae</taxon>
        <taxon>Pentapetalae</taxon>
        <taxon>asterids</taxon>
        <taxon>lamiids</taxon>
        <taxon>Solanales</taxon>
        <taxon>Solanaceae</taxon>
        <taxon>Solanoideae</taxon>
        <taxon>Solaneae</taxon>
        <taxon>Solanum</taxon>
    </lineage>
</organism>
<reference evidence="2" key="1">
    <citation type="submission" date="2023-08" db="EMBL/GenBank/DDBJ databases">
        <title>A de novo genome assembly of Solanum verrucosum Schlechtendal, a Mexican diploid species geographically isolated from the other diploid A-genome species in potato relatives.</title>
        <authorList>
            <person name="Hosaka K."/>
        </authorList>
    </citation>
    <scope>NUCLEOTIDE SEQUENCE</scope>
    <source>
        <tissue evidence="2">Young leaves</tissue>
    </source>
</reference>
<feature type="compositionally biased region" description="Basic and acidic residues" evidence="1">
    <location>
        <begin position="117"/>
        <end position="134"/>
    </location>
</feature>
<evidence type="ECO:0000313" key="3">
    <source>
        <dbReference type="Proteomes" id="UP001234989"/>
    </source>
</evidence>
<dbReference type="AlphaFoldDB" id="A0AAF0Q0A7"/>
<dbReference type="Proteomes" id="UP001234989">
    <property type="component" value="Chromosome 2"/>
</dbReference>
<evidence type="ECO:0000256" key="1">
    <source>
        <dbReference type="SAM" id="MobiDB-lite"/>
    </source>
</evidence>
<keyword evidence="3" id="KW-1185">Reference proteome</keyword>
<sequence>MVADTLSRRTSSMGSLVTINIDERPLARDVQRLANNFVQLQLSEVLIGEAKKVVFDSDGVLRIGDKIAPPILKKERKERVSKDVHRLARLGVRLIDSAEGGIEVTSGAESSFVSEVEGEKDPDPILPELRAKCS</sequence>
<gene>
    <name evidence="2" type="ORF">MTR67_007814</name>
</gene>
<evidence type="ECO:0000313" key="2">
    <source>
        <dbReference type="EMBL" id="WMV14429.1"/>
    </source>
</evidence>
<dbReference type="EMBL" id="CP133613">
    <property type="protein sequence ID" value="WMV14429.1"/>
    <property type="molecule type" value="Genomic_DNA"/>
</dbReference>
<accession>A0AAF0Q0A7</accession>